<feature type="transmembrane region" description="Helical" evidence="7">
    <location>
        <begin position="135"/>
        <end position="157"/>
    </location>
</feature>
<keyword evidence="6 7" id="KW-0472">Membrane</keyword>
<dbReference type="PROSITE" id="PS50928">
    <property type="entry name" value="ABC_TM1"/>
    <property type="match status" value="1"/>
</dbReference>
<dbReference type="Gene3D" id="1.10.3720.10">
    <property type="entry name" value="MetI-like"/>
    <property type="match status" value="1"/>
</dbReference>
<dbReference type="GO" id="GO:0055085">
    <property type="term" value="P:transmembrane transport"/>
    <property type="evidence" value="ECO:0007669"/>
    <property type="project" value="InterPro"/>
</dbReference>
<proteinExistence type="inferred from homology"/>
<feature type="transmembrane region" description="Helical" evidence="7">
    <location>
        <begin position="104"/>
        <end position="123"/>
    </location>
</feature>
<dbReference type="RefSeq" id="WP_005390504.1">
    <property type="nucleotide sequence ID" value="NZ_CP066007.1"/>
</dbReference>
<dbReference type="Pfam" id="PF00528">
    <property type="entry name" value="BPD_transp_1"/>
    <property type="match status" value="1"/>
</dbReference>
<dbReference type="AlphaFoldDB" id="A0A7T4JV31"/>
<evidence type="ECO:0000256" key="4">
    <source>
        <dbReference type="ARBA" id="ARBA00022692"/>
    </source>
</evidence>
<evidence type="ECO:0000256" key="2">
    <source>
        <dbReference type="ARBA" id="ARBA00022448"/>
    </source>
</evidence>
<dbReference type="InterPro" id="IPR000515">
    <property type="entry name" value="MetI-like"/>
</dbReference>
<feature type="transmembrane region" description="Helical" evidence="7">
    <location>
        <begin position="249"/>
        <end position="276"/>
    </location>
</feature>
<dbReference type="GeneID" id="92759257"/>
<protein>
    <submittedName>
        <fullName evidence="9">ABC transporter permease</fullName>
    </submittedName>
</protein>
<dbReference type="GO" id="GO:0005886">
    <property type="term" value="C:plasma membrane"/>
    <property type="evidence" value="ECO:0007669"/>
    <property type="project" value="UniProtKB-SubCell"/>
</dbReference>
<reference evidence="9 11" key="1">
    <citation type="submission" date="2020-12" db="EMBL/GenBank/DDBJ databases">
        <title>FDA dAtabase for Regulatory Grade micrObial Sequences (FDA-ARGOS): Supporting development and validation of Infectious Disease Dx tests.</title>
        <authorList>
            <person name="Sproer C."/>
            <person name="Gronow S."/>
            <person name="Severitt S."/>
            <person name="Schroder I."/>
            <person name="Tallon L."/>
            <person name="Sadzewicz L."/>
            <person name="Zhao X."/>
            <person name="Boylan J."/>
            <person name="Ott S."/>
            <person name="Bowen H."/>
            <person name="Vavikolanu K."/>
            <person name="Mehta A."/>
            <person name="Aluvathingal J."/>
            <person name="Nadendla S."/>
            <person name="Lowell S."/>
            <person name="Myers T."/>
            <person name="Yan Y."/>
            <person name="Sichtig H."/>
        </authorList>
    </citation>
    <scope>NUCLEOTIDE SEQUENCE [LARGE SCALE GENOMIC DNA]</scope>
    <source>
        <strain evidence="9 11">FDAARGOS_1053</strain>
        <strain evidence="10">FDAARGOS_1191</strain>
    </source>
</reference>
<dbReference type="Proteomes" id="UP000596145">
    <property type="component" value="Chromosome"/>
</dbReference>
<dbReference type="InterPro" id="IPR035906">
    <property type="entry name" value="MetI-like_sf"/>
</dbReference>
<comment type="similarity">
    <text evidence="7">Belongs to the binding-protein-dependent transport system permease family.</text>
</comment>
<keyword evidence="3" id="KW-1003">Cell membrane</keyword>
<evidence type="ECO:0000256" key="5">
    <source>
        <dbReference type="ARBA" id="ARBA00022989"/>
    </source>
</evidence>
<feature type="transmembrane region" description="Helical" evidence="7">
    <location>
        <begin position="12"/>
        <end position="31"/>
    </location>
</feature>
<evidence type="ECO:0000313" key="9">
    <source>
        <dbReference type="EMBL" id="QQB46440.1"/>
    </source>
</evidence>
<evidence type="ECO:0000256" key="7">
    <source>
        <dbReference type="RuleBase" id="RU363032"/>
    </source>
</evidence>
<sequence>MLKYMLKKAAGWLAMIFVAVNITYFLASSFLNPRSNYAGRRPPVPEERIDAILEPLNLNDKVPITERWWNWLSGILLHWNWGSSPLGDSINEQISYRIWVSARLLLLATFLSVVIGIALGVFTASRKDKLADRGWMVVSLITLNTHVVVASVLVVWIAISINRAAGHPVFYVTGASSIGVEGFFNQLVDGFQHLILPTICLLIISYASYHLMQRNMLLDNIDADYVRTARAKGLTKAQAVRRHALRTSIIPVATSVAFSIPGIFTGAIMTETIFGWNGMGSYFLETIQKNDIHGAVGVAAFGAFMTAIGAVLSDLFVVFLDPRVRVS</sequence>
<dbReference type="SUPFAM" id="SSF161098">
    <property type="entry name" value="MetI-like"/>
    <property type="match status" value="1"/>
</dbReference>
<feature type="transmembrane region" description="Helical" evidence="7">
    <location>
        <begin position="194"/>
        <end position="212"/>
    </location>
</feature>
<dbReference type="CDD" id="cd06261">
    <property type="entry name" value="TM_PBP2"/>
    <property type="match status" value="1"/>
</dbReference>
<dbReference type="Proteomes" id="UP000617681">
    <property type="component" value="Chromosome"/>
</dbReference>
<gene>
    <name evidence="9" type="ORF">I6I10_00300</name>
    <name evidence="10" type="ORF">I6J21_02750</name>
</gene>
<evidence type="ECO:0000313" key="10">
    <source>
        <dbReference type="EMBL" id="QRP71093.1"/>
    </source>
</evidence>
<dbReference type="PANTHER" id="PTHR30465:SF0">
    <property type="entry name" value="OLIGOPEPTIDE TRANSPORT SYSTEM PERMEASE PROTEIN APPB"/>
    <property type="match status" value="1"/>
</dbReference>
<feature type="transmembrane region" description="Helical" evidence="7">
    <location>
        <begin position="296"/>
        <end position="320"/>
    </location>
</feature>
<evidence type="ECO:0000256" key="6">
    <source>
        <dbReference type="ARBA" id="ARBA00023136"/>
    </source>
</evidence>
<dbReference type="EMBL" id="CP069534">
    <property type="protein sequence ID" value="QRP71093.1"/>
    <property type="molecule type" value="Genomic_DNA"/>
</dbReference>
<feature type="transmembrane region" description="Helical" evidence="7">
    <location>
        <begin position="169"/>
        <end position="188"/>
    </location>
</feature>
<dbReference type="OrthoDB" id="147639at2"/>
<evidence type="ECO:0000256" key="1">
    <source>
        <dbReference type="ARBA" id="ARBA00004651"/>
    </source>
</evidence>
<accession>A0A7T4JV31</accession>
<keyword evidence="5 7" id="KW-1133">Transmembrane helix</keyword>
<keyword evidence="2 7" id="KW-0813">Transport</keyword>
<keyword evidence="4 7" id="KW-0812">Transmembrane</keyword>
<evidence type="ECO:0000313" key="11">
    <source>
        <dbReference type="Proteomes" id="UP000596145"/>
    </source>
</evidence>
<name>A0A7T4JV31_9CORY</name>
<evidence type="ECO:0000256" key="3">
    <source>
        <dbReference type="ARBA" id="ARBA00022475"/>
    </source>
</evidence>
<evidence type="ECO:0000259" key="8">
    <source>
        <dbReference type="PROSITE" id="PS50928"/>
    </source>
</evidence>
<comment type="subcellular location">
    <subcellularLocation>
        <location evidence="1 7">Cell membrane</location>
        <topology evidence="1 7">Multi-pass membrane protein</topology>
    </subcellularLocation>
</comment>
<organism evidence="9 11">
    <name type="scientific">Corynebacterium glucuronolyticum</name>
    <dbReference type="NCBI Taxonomy" id="39791"/>
    <lineage>
        <taxon>Bacteria</taxon>
        <taxon>Bacillati</taxon>
        <taxon>Actinomycetota</taxon>
        <taxon>Actinomycetes</taxon>
        <taxon>Mycobacteriales</taxon>
        <taxon>Corynebacteriaceae</taxon>
        <taxon>Corynebacterium</taxon>
    </lineage>
</organism>
<dbReference type="EMBL" id="CP066007">
    <property type="protein sequence ID" value="QQB46440.1"/>
    <property type="molecule type" value="Genomic_DNA"/>
</dbReference>
<feature type="domain" description="ABC transmembrane type-1" evidence="8">
    <location>
        <begin position="98"/>
        <end position="317"/>
    </location>
</feature>
<dbReference type="PANTHER" id="PTHR30465">
    <property type="entry name" value="INNER MEMBRANE ABC TRANSPORTER"/>
    <property type="match status" value="1"/>
</dbReference>